<comment type="caution">
    <text evidence="1">The sequence shown here is derived from an EMBL/GenBank/DDBJ whole genome shotgun (WGS) entry which is preliminary data.</text>
</comment>
<name>A0A545UHM1_9GAMM</name>
<dbReference type="AlphaFoldDB" id="A0A545UHM1"/>
<evidence type="ECO:0000313" key="2">
    <source>
        <dbReference type="Proteomes" id="UP000315439"/>
    </source>
</evidence>
<protein>
    <submittedName>
        <fullName evidence="1">Uncharacterized protein</fullName>
    </submittedName>
</protein>
<dbReference type="OrthoDB" id="9808276at2"/>
<dbReference type="InterPro" id="IPR036291">
    <property type="entry name" value="NAD(P)-bd_dom_sf"/>
</dbReference>
<dbReference type="SUPFAM" id="SSF51735">
    <property type="entry name" value="NAD(P)-binding Rossmann-fold domains"/>
    <property type="match status" value="1"/>
</dbReference>
<organism evidence="1 2">
    <name type="scientific">Aliikangiella coralliicola</name>
    <dbReference type="NCBI Taxonomy" id="2592383"/>
    <lineage>
        <taxon>Bacteria</taxon>
        <taxon>Pseudomonadati</taxon>
        <taxon>Pseudomonadota</taxon>
        <taxon>Gammaproteobacteria</taxon>
        <taxon>Oceanospirillales</taxon>
        <taxon>Pleioneaceae</taxon>
        <taxon>Aliikangiella</taxon>
    </lineage>
</organism>
<gene>
    <name evidence="1" type="ORF">FLL46_05370</name>
</gene>
<sequence length="247" mass="27046">METVNDRVPEKQIVLCGQGRIGRQLAAKLKALNIQFSLARLDQNKGLIPAIGELPRSLKLLVICIAPGRSQNNEPRWYWDKILSGLNTQLSAGKLIVDNIILVSSTRVYDGIERGIVTAQTPAKGVTQKAKQLIAAEKQLFEFRASVRVLRCGGLYGDAYPTYTPIMLKAADKPRFGIDSIQVVNRLVELTLLVLTGDFLPGIEVLTDGKVYFEGECYDASCHGVAVKQLSLKSKVLISSAHNHSSS</sequence>
<dbReference type="Proteomes" id="UP000315439">
    <property type="component" value="Unassembled WGS sequence"/>
</dbReference>
<dbReference type="RefSeq" id="WP_142892447.1">
    <property type="nucleotide sequence ID" value="NZ_ML660161.1"/>
</dbReference>
<reference evidence="1 2" key="1">
    <citation type="submission" date="2019-07" db="EMBL/GenBank/DDBJ databases">
        <title>Draft genome for Aliikangiella sp. M105.</title>
        <authorList>
            <person name="Wang G."/>
        </authorList>
    </citation>
    <scope>NUCLEOTIDE SEQUENCE [LARGE SCALE GENOMIC DNA]</scope>
    <source>
        <strain evidence="1 2">M105</strain>
    </source>
</reference>
<accession>A0A545UHM1</accession>
<dbReference type="Gene3D" id="3.40.50.720">
    <property type="entry name" value="NAD(P)-binding Rossmann-like Domain"/>
    <property type="match status" value="1"/>
</dbReference>
<keyword evidence="2" id="KW-1185">Reference proteome</keyword>
<proteinExistence type="predicted"/>
<dbReference type="EMBL" id="VIKS01000003">
    <property type="protein sequence ID" value="TQV88962.1"/>
    <property type="molecule type" value="Genomic_DNA"/>
</dbReference>
<evidence type="ECO:0000313" key="1">
    <source>
        <dbReference type="EMBL" id="TQV88962.1"/>
    </source>
</evidence>